<dbReference type="GO" id="GO:0000395">
    <property type="term" value="P:mRNA 5'-splice site recognition"/>
    <property type="evidence" value="ECO:0007669"/>
    <property type="project" value="TreeGrafter"/>
</dbReference>
<evidence type="ECO:0000256" key="3">
    <source>
        <dbReference type="ARBA" id="ARBA00022737"/>
    </source>
</evidence>
<comment type="subcellular location">
    <subcellularLocation>
        <location evidence="1">Nucleus</location>
    </subcellularLocation>
</comment>
<evidence type="ECO:0000313" key="7">
    <source>
        <dbReference type="EMBL" id="KAF2197761.1"/>
    </source>
</evidence>
<evidence type="ECO:0000256" key="2">
    <source>
        <dbReference type="ARBA" id="ARBA00022664"/>
    </source>
</evidence>
<dbReference type="PANTHER" id="PTHR17204:SF5">
    <property type="entry name" value="PRE-MRNA-PROCESSING FACTOR 39"/>
    <property type="match status" value="1"/>
</dbReference>
<dbReference type="SUPFAM" id="SSF48452">
    <property type="entry name" value="TPR-like"/>
    <property type="match status" value="1"/>
</dbReference>
<dbReference type="GO" id="GO:0071004">
    <property type="term" value="C:U2-type prespliceosome"/>
    <property type="evidence" value="ECO:0007669"/>
    <property type="project" value="TreeGrafter"/>
</dbReference>
<proteinExistence type="inferred from homology"/>
<evidence type="ECO:0000256" key="1">
    <source>
        <dbReference type="ARBA" id="ARBA00004123"/>
    </source>
</evidence>
<dbReference type="Proteomes" id="UP000799536">
    <property type="component" value="Unassembled WGS sequence"/>
</dbReference>
<dbReference type="FunFam" id="1.25.40.10:FF:000451">
    <property type="entry name" value="mRNA splicing protein (Prp39), putative"/>
    <property type="match status" value="1"/>
</dbReference>
<dbReference type="EMBL" id="ML994201">
    <property type="protein sequence ID" value="KAF2197761.1"/>
    <property type="molecule type" value="Genomic_DNA"/>
</dbReference>
<dbReference type="AlphaFoldDB" id="A0A9P4JE42"/>
<evidence type="ECO:0008006" key="9">
    <source>
        <dbReference type="Google" id="ProtNLM"/>
    </source>
</evidence>
<evidence type="ECO:0000313" key="8">
    <source>
        <dbReference type="Proteomes" id="UP000799536"/>
    </source>
</evidence>
<protein>
    <recommendedName>
        <fullName evidence="9">Suppressor of forked domain-containing protein</fullName>
    </recommendedName>
</protein>
<accession>A0A9P4JE42</accession>
<dbReference type="GO" id="GO:0000243">
    <property type="term" value="C:commitment complex"/>
    <property type="evidence" value="ECO:0007669"/>
    <property type="project" value="TreeGrafter"/>
</dbReference>
<evidence type="ECO:0000256" key="5">
    <source>
        <dbReference type="ARBA" id="ARBA00023242"/>
    </source>
</evidence>
<dbReference type="InterPro" id="IPR011990">
    <property type="entry name" value="TPR-like_helical_dom_sf"/>
</dbReference>
<evidence type="ECO:0000256" key="6">
    <source>
        <dbReference type="ARBA" id="ARBA00038019"/>
    </source>
</evidence>
<name>A0A9P4JE42_9PLEO</name>
<comment type="caution">
    <text evidence="7">The sequence shown here is derived from an EMBL/GenBank/DDBJ whole genome shotgun (WGS) entry which is preliminary data.</text>
</comment>
<keyword evidence="4" id="KW-0508">mRNA splicing</keyword>
<dbReference type="FunFam" id="1.25.40.10:FF:000064">
    <property type="entry name" value="Putative pre-mrna-processing factor 39"/>
    <property type="match status" value="1"/>
</dbReference>
<dbReference type="PANTHER" id="PTHR17204">
    <property type="entry name" value="PRE-MRNA PROCESSING PROTEIN PRP39-RELATED"/>
    <property type="match status" value="1"/>
</dbReference>
<dbReference type="Pfam" id="PF23241">
    <property type="entry name" value="HAT_PRP39_C"/>
    <property type="match status" value="1"/>
</dbReference>
<keyword evidence="3" id="KW-0677">Repeat</keyword>
<dbReference type="InterPro" id="IPR003107">
    <property type="entry name" value="HAT"/>
</dbReference>
<organism evidence="7 8">
    <name type="scientific">Delitschia confertaspora ATCC 74209</name>
    <dbReference type="NCBI Taxonomy" id="1513339"/>
    <lineage>
        <taxon>Eukaryota</taxon>
        <taxon>Fungi</taxon>
        <taxon>Dikarya</taxon>
        <taxon>Ascomycota</taxon>
        <taxon>Pezizomycotina</taxon>
        <taxon>Dothideomycetes</taxon>
        <taxon>Pleosporomycetidae</taxon>
        <taxon>Pleosporales</taxon>
        <taxon>Delitschiaceae</taxon>
        <taxon>Delitschia</taxon>
    </lineage>
</organism>
<dbReference type="GO" id="GO:0030627">
    <property type="term" value="F:pre-mRNA 5'-splice site binding"/>
    <property type="evidence" value="ECO:0007669"/>
    <property type="project" value="TreeGrafter"/>
</dbReference>
<dbReference type="InterPro" id="IPR059164">
    <property type="entry name" value="HAT_PRP39_C"/>
</dbReference>
<dbReference type="GO" id="GO:0005685">
    <property type="term" value="C:U1 snRNP"/>
    <property type="evidence" value="ECO:0007669"/>
    <property type="project" value="TreeGrafter"/>
</dbReference>
<dbReference type="Pfam" id="PF23240">
    <property type="entry name" value="HAT_PRP39_N"/>
    <property type="match status" value="1"/>
</dbReference>
<gene>
    <name evidence="7" type="ORF">GQ43DRAFT_190895</name>
</gene>
<dbReference type="SMART" id="SM00386">
    <property type="entry name" value="HAT"/>
    <property type="match status" value="5"/>
</dbReference>
<keyword evidence="5" id="KW-0539">Nucleus</keyword>
<dbReference type="OrthoDB" id="10265668at2759"/>
<evidence type="ECO:0000256" key="4">
    <source>
        <dbReference type="ARBA" id="ARBA00023187"/>
    </source>
</evidence>
<comment type="similarity">
    <text evidence="6">Belongs to the PRP39 family.</text>
</comment>
<keyword evidence="2" id="KW-0507">mRNA processing</keyword>
<sequence length="649" mass="75298">MAYGRGSIAEVVYTGDEGGEVAIAVRKLLDNVAANEDDFDLWAQLVTYVEGLEGGLTRNSSPSSIELFRNVYDHFLAKFPLFFGYWKKYADAEFTIGGSEAAELVYERGVSCVQNSVDLWVNYCIFKETTTHDPDIMRELYERAAQCVGLDYMSHPFWDKYLELERRFNNEANMFKILERIIHIPMHQYGRYFSHFQTMAATRPVEELAPPEVIRDFTNQLVEQFQGQNKSQLEFERELRGMVDRLHLEINHRTSAETQKRWPFEEKVKRPYFHVHELEETELANWRKYLDFEEAEGDYVRTVFLYERCVVTCALYDEFWFRYIRWMSAKEGKEEEVHVLYMRAAVYVPIARYSIRLLWARFEESVGRVNYANLLYDAVLDVMGPNTETIVAKANTIRRYDGVEAAVAFYEDYINTKTTDIYLQGALVAEQARLLWKVKGSADEARKLFSSKYRWYLDSRYFLINWLQFEIDSATTGETEEQTHERVKKVHDLIRKEGRLGPHVLRDLSHHYMVFLLERCGKTGAKEYVVLDREVNGYVQSPPSPPSSPLPHRRAKSALTTPQFITVMRPLDNRPAPVTVFAIMQTYTNLSLCHIPSVLLLFARLLGTLLCFLVSVSSAHPQHVGFGSVLRHPLSHRCKIANTLSSPSL</sequence>
<dbReference type="Gene3D" id="1.25.40.10">
    <property type="entry name" value="Tetratricopeptide repeat domain"/>
    <property type="match status" value="2"/>
</dbReference>
<reference evidence="7" key="1">
    <citation type="journal article" date="2020" name="Stud. Mycol.">
        <title>101 Dothideomycetes genomes: a test case for predicting lifestyles and emergence of pathogens.</title>
        <authorList>
            <person name="Haridas S."/>
            <person name="Albert R."/>
            <person name="Binder M."/>
            <person name="Bloem J."/>
            <person name="Labutti K."/>
            <person name="Salamov A."/>
            <person name="Andreopoulos B."/>
            <person name="Baker S."/>
            <person name="Barry K."/>
            <person name="Bills G."/>
            <person name="Bluhm B."/>
            <person name="Cannon C."/>
            <person name="Castanera R."/>
            <person name="Culley D."/>
            <person name="Daum C."/>
            <person name="Ezra D."/>
            <person name="Gonzalez J."/>
            <person name="Henrissat B."/>
            <person name="Kuo A."/>
            <person name="Liang C."/>
            <person name="Lipzen A."/>
            <person name="Lutzoni F."/>
            <person name="Magnuson J."/>
            <person name="Mondo S."/>
            <person name="Nolan M."/>
            <person name="Ohm R."/>
            <person name="Pangilinan J."/>
            <person name="Park H.-J."/>
            <person name="Ramirez L."/>
            <person name="Alfaro M."/>
            <person name="Sun H."/>
            <person name="Tritt A."/>
            <person name="Yoshinaga Y."/>
            <person name="Zwiers L.-H."/>
            <person name="Turgeon B."/>
            <person name="Goodwin S."/>
            <person name="Spatafora J."/>
            <person name="Crous P."/>
            <person name="Grigoriev I."/>
        </authorList>
    </citation>
    <scope>NUCLEOTIDE SEQUENCE</scope>
    <source>
        <strain evidence="7">ATCC 74209</strain>
    </source>
</reference>
<keyword evidence="8" id="KW-1185">Reference proteome</keyword>